<keyword evidence="1" id="KW-0812">Transmembrane</keyword>
<evidence type="ECO:0000256" key="1">
    <source>
        <dbReference type="SAM" id="Phobius"/>
    </source>
</evidence>
<organism evidence="3 4">
    <name type="scientific">Methylophaga muralis</name>
    <dbReference type="NCBI Taxonomy" id="291169"/>
    <lineage>
        <taxon>Bacteria</taxon>
        <taxon>Pseudomonadati</taxon>
        <taxon>Pseudomonadota</taxon>
        <taxon>Gammaproteobacteria</taxon>
        <taxon>Thiotrichales</taxon>
        <taxon>Piscirickettsiaceae</taxon>
        <taxon>Methylophaga</taxon>
    </lineage>
</organism>
<reference evidence="3 4" key="1">
    <citation type="submission" date="2016-07" db="EMBL/GenBank/DDBJ databases">
        <title>Draft Genome Sequence of Methylophaga muralis Bur 1.</title>
        <authorList>
            <person name="Vasilenko O.V."/>
            <person name="Doronina N.V."/>
            <person name="Shmareva M.N."/>
            <person name="Tarlachkov S.V."/>
            <person name="Mustakhimov I."/>
            <person name="Trotsenko Y.A."/>
        </authorList>
    </citation>
    <scope>NUCLEOTIDE SEQUENCE [LARGE SCALE GENOMIC DNA]</scope>
    <source>
        <strain evidence="3 4">Bur 1</strain>
    </source>
</reference>
<keyword evidence="1" id="KW-0472">Membrane</keyword>
<feature type="chain" id="PRO_5009128497" description="PA2779 family protein" evidence="2">
    <location>
        <begin position="25"/>
        <end position="125"/>
    </location>
</feature>
<proteinExistence type="predicted"/>
<feature type="signal peptide" evidence="2">
    <location>
        <begin position="1"/>
        <end position="24"/>
    </location>
</feature>
<dbReference type="PATRIC" id="fig|291169.3.peg.2599"/>
<dbReference type="EMBL" id="MCRI01000047">
    <property type="protein sequence ID" value="ODN65648.1"/>
    <property type="molecule type" value="Genomic_DNA"/>
</dbReference>
<comment type="caution">
    <text evidence="3">The sequence shown here is derived from an EMBL/GenBank/DDBJ whole genome shotgun (WGS) entry which is preliminary data.</text>
</comment>
<dbReference type="RefSeq" id="WP_069296942.1">
    <property type="nucleotide sequence ID" value="NZ_MCRI01000047.1"/>
</dbReference>
<dbReference type="NCBIfam" id="NF033919">
    <property type="entry name" value="PA2779_fam"/>
    <property type="match status" value="1"/>
</dbReference>
<dbReference type="Proteomes" id="UP000094379">
    <property type="component" value="Unassembled WGS sequence"/>
</dbReference>
<gene>
    <name evidence="3" type="ORF">A9E74_02574</name>
</gene>
<keyword evidence="2" id="KW-0732">Signal</keyword>
<dbReference type="PIRSF" id="PIRSF029543">
    <property type="entry name" value="UCP029543"/>
    <property type="match status" value="1"/>
</dbReference>
<name>A0A1E3GNM9_9GAMM</name>
<keyword evidence="1" id="KW-1133">Transmembrane helix</keyword>
<dbReference type="AlphaFoldDB" id="A0A1E3GNM9"/>
<evidence type="ECO:0008006" key="5">
    <source>
        <dbReference type="Google" id="ProtNLM"/>
    </source>
</evidence>
<feature type="transmembrane region" description="Helical" evidence="1">
    <location>
        <begin position="95"/>
        <end position="121"/>
    </location>
</feature>
<accession>A0A1E3GNM9</accession>
<dbReference type="STRING" id="291169.A9E74_02574"/>
<protein>
    <recommendedName>
        <fullName evidence="5">PA2779 family protein</fullName>
    </recommendedName>
</protein>
<dbReference type="Pfam" id="PF20332">
    <property type="entry name" value="DUF6627"/>
    <property type="match status" value="1"/>
</dbReference>
<dbReference type="InterPro" id="IPR016924">
    <property type="entry name" value="UCP029543"/>
</dbReference>
<evidence type="ECO:0000256" key="2">
    <source>
        <dbReference type="SAM" id="SignalP"/>
    </source>
</evidence>
<evidence type="ECO:0000313" key="3">
    <source>
        <dbReference type="EMBL" id="ODN65648.1"/>
    </source>
</evidence>
<dbReference type="InterPro" id="IPR046735">
    <property type="entry name" value="PA2779-like"/>
</dbReference>
<sequence>MKQKLFAWIALLGFFGSVTLPAQAAMISTPDVIQSQQSQYDREQLFSMLDRDDVQEKLVSMGVAPELVQERINSMTDFEIAQLNQQINDMPAGGILGVIVLIFVVFVITDAIGATDIFPFVRPVR</sequence>
<evidence type="ECO:0000313" key="4">
    <source>
        <dbReference type="Proteomes" id="UP000094379"/>
    </source>
</evidence>
<keyword evidence="4" id="KW-1185">Reference proteome</keyword>